<dbReference type="InterPro" id="IPR006379">
    <property type="entry name" value="HAD-SF_hydro_IIB"/>
</dbReference>
<dbReference type="GO" id="GO:0000287">
    <property type="term" value="F:magnesium ion binding"/>
    <property type="evidence" value="ECO:0007669"/>
    <property type="project" value="TreeGrafter"/>
</dbReference>
<dbReference type="AlphaFoldDB" id="A0A4P5P9R3"/>
<dbReference type="GO" id="GO:0016791">
    <property type="term" value="F:phosphatase activity"/>
    <property type="evidence" value="ECO:0007669"/>
    <property type="project" value="TreeGrafter"/>
</dbReference>
<dbReference type="Gene3D" id="3.40.50.1000">
    <property type="entry name" value="HAD superfamily/HAD-like"/>
    <property type="match status" value="1"/>
</dbReference>
<reference evidence="2" key="1">
    <citation type="submission" date="2019-02" db="EMBL/GenBank/DDBJ databases">
        <title>Draft genome sequence of Enterococcus sp. Gos25-1.</title>
        <authorList>
            <person name="Tanaka N."/>
            <person name="Shiwa Y."/>
            <person name="Fujita N."/>
        </authorList>
    </citation>
    <scope>NUCLEOTIDE SEQUENCE [LARGE SCALE GENOMIC DNA]</scope>
    <source>
        <strain evidence="2">Gos25-1</strain>
    </source>
</reference>
<dbReference type="NCBIfam" id="TIGR00099">
    <property type="entry name" value="Cof-subfamily"/>
    <property type="match status" value="1"/>
</dbReference>
<evidence type="ECO:0000313" key="1">
    <source>
        <dbReference type="EMBL" id="GCF94835.1"/>
    </source>
</evidence>
<dbReference type="PANTHER" id="PTHR10000:SF8">
    <property type="entry name" value="HAD SUPERFAMILY HYDROLASE-LIKE, TYPE 3"/>
    <property type="match status" value="1"/>
</dbReference>
<dbReference type="GO" id="GO:0005829">
    <property type="term" value="C:cytosol"/>
    <property type="evidence" value="ECO:0007669"/>
    <property type="project" value="TreeGrafter"/>
</dbReference>
<dbReference type="InterPro" id="IPR000150">
    <property type="entry name" value="Cof"/>
</dbReference>
<dbReference type="InterPro" id="IPR036412">
    <property type="entry name" value="HAD-like_sf"/>
</dbReference>
<protein>
    <submittedName>
        <fullName evidence="1">Haloacid dehalogenase</fullName>
    </submittedName>
</protein>
<keyword evidence="2" id="KW-1185">Reference proteome</keyword>
<accession>A0A4P5P9R3</accession>
<dbReference type="PANTHER" id="PTHR10000">
    <property type="entry name" value="PHOSPHOSERINE PHOSPHATASE"/>
    <property type="match status" value="1"/>
</dbReference>
<dbReference type="InterPro" id="IPR023214">
    <property type="entry name" value="HAD_sf"/>
</dbReference>
<evidence type="ECO:0000313" key="2">
    <source>
        <dbReference type="Proteomes" id="UP000290567"/>
    </source>
</evidence>
<dbReference type="NCBIfam" id="TIGR01484">
    <property type="entry name" value="HAD-SF-IIB"/>
    <property type="match status" value="1"/>
</dbReference>
<dbReference type="Pfam" id="PF08282">
    <property type="entry name" value="Hydrolase_3"/>
    <property type="match status" value="1"/>
</dbReference>
<dbReference type="OrthoDB" id="9790031at2"/>
<organism evidence="1 2">
    <name type="scientific">Enterococcus florum</name>
    <dbReference type="NCBI Taxonomy" id="2480627"/>
    <lineage>
        <taxon>Bacteria</taxon>
        <taxon>Bacillati</taxon>
        <taxon>Bacillota</taxon>
        <taxon>Bacilli</taxon>
        <taxon>Lactobacillales</taxon>
        <taxon>Enterococcaceae</taxon>
        <taxon>Enterococcus</taxon>
    </lineage>
</organism>
<proteinExistence type="predicted"/>
<name>A0A4P5P9R3_9ENTE</name>
<dbReference type="RefSeq" id="WP_146623241.1">
    <property type="nucleotide sequence ID" value="NZ_BJCC01000024.1"/>
</dbReference>
<dbReference type="Gene3D" id="3.30.1240.10">
    <property type="match status" value="1"/>
</dbReference>
<dbReference type="Proteomes" id="UP000290567">
    <property type="component" value="Unassembled WGS sequence"/>
</dbReference>
<dbReference type="EMBL" id="BJCC01000024">
    <property type="protein sequence ID" value="GCF94835.1"/>
    <property type="molecule type" value="Genomic_DNA"/>
</dbReference>
<dbReference type="SUPFAM" id="SSF56784">
    <property type="entry name" value="HAD-like"/>
    <property type="match status" value="1"/>
</dbReference>
<sequence length="278" mass="31590">MTIKMVVCDLDNTLLNEEGRVSKENLAAIHSLMTQGGHFVAASGRTINQMEQVLVNLGTINRENCYSITMNGGVVIENKKNRKLAHSYFTYRELYQLFAFAQREGVCLHFQTDELIYLFHPSAAELKYLDTQQLDYVVIEEDQLTYLKNEKVGKVLYQHDDIDYLKDLSVILKDYCEGDLTISYSANRYMEINCGRDISKAQGIKLLAGHLKISLTEVLAIGDNYNDLEMVELAGFSACPSNAIAELRQHCDYISKKSCNQHAVADILSHYRQINQLK</sequence>
<gene>
    <name evidence="1" type="ORF">NRIC_27260</name>
</gene>
<comment type="caution">
    <text evidence="1">The sequence shown here is derived from an EMBL/GenBank/DDBJ whole genome shotgun (WGS) entry which is preliminary data.</text>
</comment>